<keyword evidence="2" id="KW-0472">Membrane</keyword>
<dbReference type="RefSeq" id="WP_073111158.1">
    <property type="nucleotide sequence ID" value="NZ_FQZY01000039.1"/>
</dbReference>
<feature type="coiled-coil region" evidence="1">
    <location>
        <begin position="201"/>
        <end position="272"/>
    </location>
</feature>
<proteinExistence type="predicted"/>
<feature type="transmembrane region" description="Helical" evidence="2">
    <location>
        <begin position="64"/>
        <end position="86"/>
    </location>
</feature>
<dbReference type="OrthoDB" id="9789229at2"/>
<feature type="transmembrane region" description="Helical" evidence="2">
    <location>
        <begin position="107"/>
        <end position="131"/>
    </location>
</feature>
<keyword evidence="2" id="KW-1133">Transmembrane helix</keyword>
<feature type="transmembrane region" description="Helical" evidence="2">
    <location>
        <begin position="6"/>
        <end position="26"/>
    </location>
</feature>
<name>A0A1M6R3N3_9FIRM</name>
<dbReference type="STRING" id="1121950.SAMN02745243_02600"/>
<accession>A0A1M6R3N3</accession>
<keyword evidence="1" id="KW-0175">Coiled coil</keyword>
<evidence type="ECO:0000313" key="3">
    <source>
        <dbReference type="EMBL" id="SHK27052.1"/>
    </source>
</evidence>
<evidence type="ECO:0000256" key="2">
    <source>
        <dbReference type="SAM" id="Phobius"/>
    </source>
</evidence>
<reference evidence="3 4" key="1">
    <citation type="submission" date="2016-11" db="EMBL/GenBank/DDBJ databases">
        <authorList>
            <person name="Jaros S."/>
            <person name="Januszkiewicz K."/>
            <person name="Wedrychowicz H."/>
        </authorList>
    </citation>
    <scope>NUCLEOTIDE SEQUENCE [LARGE SCALE GENOMIC DNA]</scope>
    <source>
        <strain evidence="3 4">DSM 15480</strain>
    </source>
</reference>
<feature type="transmembrane region" description="Helical" evidence="2">
    <location>
        <begin position="38"/>
        <end position="58"/>
    </location>
</feature>
<keyword evidence="2" id="KW-0812">Transmembrane</keyword>
<dbReference type="Pfam" id="PF06541">
    <property type="entry name" value="ABC_trans_CmpB"/>
    <property type="match status" value="1"/>
</dbReference>
<dbReference type="Proteomes" id="UP000184301">
    <property type="component" value="Unassembled WGS sequence"/>
</dbReference>
<organism evidence="3 4">
    <name type="scientific">Hespellia stercorisuis DSM 15480</name>
    <dbReference type="NCBI Taxonomy" id="1121950"/>
    <lineage>
        <taxon>Bacteria</taxon>
        <taxon>Bacillati</taxon>
        <taxon>Bacillota</taxon>
        <taxon>Clostridia</taxon>
        <taxon>Lachnospirales</taxon>
        <taxon>Lachnospiraceae</taxon>
        <taxon>Hespellia</taxon>
    </lineage>
</organism>
<dbReference type="InterPro" id="IPR010540">
    <property type="entry name" value="CmpB_TMEM229"/>
</dbReference>
<sequence length="274" mass="31565">MTFYDILLYFFIYGFFGWCCEVGYAAVKSGKFVNRGFLNGPICPIYGVGVTMVVFFLTPWRDNLILLYLTSVVLVTVLEGVTGYAMDKIFHNKWWDYSGQPLNIGGYVCLLFSLVWGVACVVIVDFVHPLFSKVLSYLPFAVGVILIVVLVALLVVDLYVTSASIVKMNKHLESMEKIAKELHEISDQIGEEIFTRVTATMEKQEDISEEMQGHIAELKEKYQELSSRGSRVSRRLVRAFPKMKPREHSEQFEKWRERLQKLQDMKANMKKERE</sequence>
<dbReference type="EMBL" id="FQZY01000039">
    <property type="protein sequence ID" value="SHK27052.1"/>
    <property type="molecule type" value="Genomic_DNA"/>
</dbReference>
<evidence type="ECO:0000313" key="4">
    <source>
        <dbReference type="Proteomes" id="UP000184301"/>
    </source>
</evidence>
<feature type="transmembrane region" description="Helical" evidence="2">
    <location>
        <begin position="137"/>
        <end position="160"/>
    </location>
</feature>
<dbReference type="AlphaFoldDB" id="A0A1M6R3N3"/>
<keyword evidence="4" id="KW-1185">Reference proteome</keyword>
<evidence type="ECO:0000256" key="1">
    <source>
        <dbReference type="SAM" id="Coils"/>
    </source>
</evidence>
<protein>
    <submittedName>
        <fullName evidence="3">Uncharacterized membrane protein</fullName>
    </submittedName>
</protein>
<gene>
    <name evidence="3" type="ORF">SAMN02745243_02600</name>
</gene>